<dbReference type="Proteomes" id="UP000595205">
    <property type="component" value="Chromosome"/>
</dbReference>
<accession>A0A7R7RQH5</accession>
<dbReference type="Pfam" id="PF22752">
    <property type="entry name" value="DUF488-N3i"/>
    <property type="match status" value="1"/>
</dbReference>
<protein>
    <recommendedName>
        <fullName evidence="3">DUF488 family protein</fullName>
    </recommendedName>
</protein>
<name>A0A7R7RQH5_MYCIT</name>
<evidence type="ECO:0000313" key="1">
    <source>
        <dbReference type="EMBL" id="BCP01147.1"/>
    </source>
</evidence>
<evidence type="ECO:0000313" key="2">
    <source>
        <dbReference type="Proteomes" id="UP000595205"/>
    </source>
</evidence>
<dbReference type="PANTHER" id="PTHR36849">
    <property type="entry name" value="CYTOPLASMIC PROTEIN-RELATED"/>
    <property type="match status" value="1"/>
</dbReference>
<proteinExistence type="predicted"/>
<reference evidence="1 2" key="1">
    <citation type="submission" date="2020-12" db="EMBL/GenBank/DDBJ databases">
        <title>Genome sequence of clinical Mycobacterium intracellulare strains.</title>
        <authorList>
            <person name="Tateishi Y."/>
            <person name="Matsumoto S."/>
            <person name="Fukushima Y."/>
            <person name="Nakajima C."/>
            <person name="Suzuki Y."/>
        </authorList>
    </citation>
    <scope>NUCLEOTIDE SEQUENCE [LARGE SCALE GENOMIC DNA]</scope>
    <source>
        <strain evidence="1 2">M018</strain>
    </source>
</reference>
<dbReference type="PANTHER" id="PTHR36849:SF1">
    <property type="entry name" value="CYTOPLASMIC PROTEIN"/>
    <property type="match status" value="1"/>
</dbReference>
<evidence type="ECO:0008006" key="3">
    <source>
        <dbReference type="Google" id="ProtNLM"/>
    </source>
</evidence>
<sequence length="131" mass="15000">MPTDKRARGYSGHVSPRGRIRVVRVYDDVSADEGQRVLVDRVWPRGMRKDDPRVGIWCKEVAPSKDLREWYQHRAERFDEFTSRYEAELRDSAALAELRKLAKRGPVTLVTATREVDISQAVVLAKVLGAH</sequence>
<dbReference type="InterPro" id="IPR052552">
    <property type="entry name" value="YeaO-like"/>
</dbReference>
<dbReference type="EMBL" id="AP024255">
    <property type="protein sequence ID" value="BCP01147.1"/>
    <property type="molecule type" value="Genomic_DNA"/>
</dbReference>
<dbReference type="AlphaFoldDB" id="A0A7R7RQH5"/>
<organism evidence="1 2">
    <name type="scientific">Mycobacterium intracellulare</name>
    <dbReference type="NCBI Taxonomy" id="1767"/>
    <lineage>
        <taxon>Bacteria</taxon>
        <taxon>Bacillati</taxon>
        <taxon>Actinomycetota</taxon>
        <taxon>Actinomycetes</taxon>
        <taxon>Mycobacteriales</taxon>
        <taxon>Mycobacteriaceae</taxon>
        <taxon>Mycobacterium</taxon>
        <taxon>Mycobacterium avium complex (MAC)</taxon>
    </lineage>
</organism>
<gene>
    <name evidence="1" type="ORF">MINTM018_39160</name>
</gene>